<gene>
    <name evidence="1" type="ORF">T01_1483</name>
</gene>
<dbReference type="OrthoDB" id="6152074at2759"/>
<keyword evidence="2" id="KW-1185">Reference proteome</keyword>
<dbReference type="STRING" id="6334.A0A0V1B291"/>
<proteinExistence type="predicted"/>
<dbReference type="AlphaFoldDB" id="A0A0V1B291"/>
<organism evidence="1 2">
    <name type="scientific">Trichinella spiralis</name>
    <name type="common">Trichina worm</name>
    <dbReference type="NCBI Taxonomy" id="6334"/>
    <lineage>
        <taxon>Eukaryota</taxon>
        <taxon>Metazoa</taxon>
        <taxon>Ecdysozoa</taxon>
        <taxon>Nematoda</taxon>
        <taxon>Enoplea</taxon>
        <taxon>Dorylaimia</taxon>
        <taxon>Trichinellida</taxon>
        <taxon>Trichinellidae</taxon>
        <taxon>Trichinella</taxon>
    </lineage>
</organism>
<dbReference type="Proteomes" id="UP000054776">
    <property type="component" value="Unassembled WGS sequence"/>
</dbReference>
<reference evidence="1 2" key="1">
    <citation type="submission" date="2015-01" db="EMBL/GenBank/DDBJ databases">
        <title>Evolution of Trichinella species and genotypes.</title>
        <authorList>
            <person name="Korhonen P.K."/>
            <person name="Edoardo P."/>
            <person name="Giuseppe L.R."/>
            <person name="Gasser R.B."/>
        </authorList>
    </citation>
    <scope>NUCLEOTIDE SEQUENCE [LARGE SCALE GENOMIC DNA]</scope>
    <source>
        <strain evidence="1">ISS3</strain>
    </source>
</reference>
<dbReference type="PANTHER" id="PTHR47272">
    <property type="entry name" value="DDE_TNP_1_7 DOMAIN-CONTAINING PROTEIN"/>
    <property type="match status" value="1"/>
</dbReference>
<dbReference type="PANTHER" id="PTHR47272:SF1">
    <property type="entry name" value="PIGGYBAC TRANSPOSABLE ELEMENT-DERIVED PROTEIN 3-LIKE"/>
    <property type="match status" value="1"/>
</dbReference>
<name>A0A0V1B291_TRISP</name>
<dbReference type="InParanoid" id="A0A0V1B291"/>
<dbReference type="EMBL" id="JYDH01000125">
    <property type="protein sequence ID" value="KRY31104.1"/>
    <property type="molecule type" value="Genomic_DNA"/>
</dbReference>
<sequence length="207" mass="23389">MGILSCGTIRPNRLRGCPPLSEKDLKSSGRGAYDSRTDAWYDNRHVLATSTYIGVKPKTAVRRWEDRRRKVIGAKIPNIEKITTYLNNMIAALYGIERKSRKWNRRIFFWITSTAMRSKRCLEQAQAQSFTCQVSQSLCLVNKPITASRATPAVTTNGKTTDQLTSQQKWQRIKLATGQKSHKFEEDADCGLHQPHACAINAVFTNA</sequence>
<evidence type="ECO:0008006" key="3">
    <source>
        <dbReference type="Google" id="ProtNLM"/>
    </source>
</evidence>
<protein>
    <recommendedName>
        <fullName evidence="3">PiggyBac transposable element-derived protein domain-containing protein</fullName>
    </recommendedName>
</protein>
<evidence type="ECO:0000313" key="1">
    <source>
        <dbReference type="EMBL" id="KRY31104.1"/>
    </source>
</evidence>
<accession>A0A0V1B291</accession>
<evidence type="ECO:0000313" key="2">
    <source>
        <dbReference type="Proteomes" id="UP000054776"/>
    </source>
</evidence>
<comment type="caution">
    <text evidence="1">The sequence shown here is derived from an EMBL/GenBank/DDBJ whole genome shotgun (WGS) entry which is preliminary data.</text>
</comment>